<dbReference type="InterPro" id="IPR013083">
    <property type="entry name" value="Znf_RING/FYVE/PHD"/>
</dbReference>
<dbReference type="InterPro" id="IPR001214">
    <property type="entry name" value="SET_dom"/>
</dbReference>
<reference evidence="22 23" key="1">
    <citation type="journal article" date="2020" name="G3 (Bethesda)">
        <title>Improved Reference Genome for Cyclotella cryptica CCMP332, a Model for Cell Wall Morphogenesis, Salinity Adaptation, and Lipid Production in Diatoms (Bacillariophyta).</title>
        <authorList>
            <person name="Roberts W.R."/>
            <person name="Downey K.M."/>
            <person name="Ruck E.C."/>
            <person name="Traller J.C."/>
            <person name="Alverson A.J."/>
        </authorList>
    </citation>
    <scope>NUCLEOTIDE SEQUENCE [LARGE SCALE GENOMIC DNA]</scope>
    <source>
        <strain evidence="22 23">CCMP332</strain>
    </source>
</reference>
<evidence type="ECO:0000256" key="8">
    <source>
        <dbReference type="ARBA" id="ARBA00022833"/>
    </source>
</evidence>
<evidence type="ECO:0000313" key="22">
    <source>
        <dbReference type="EMBL" id="KAL3798177.1"/>
    </source>
</evidence>
<dbReference type="InterPro" id="IPR001965">
    <property type="entry name" value="Znf_PHD"/>
</dbReference>
<feature type="domain" description="SET" evidence="20">
    <location>
        <begin position="1418"/>
        <end position="1538"/>
    </location>
</feature>
<evidence type="ECO:0000256" key="3">
    <source>
        <dbReference type="ARBA" id="ARBA00022603"/>
    </source>
</evidence>
<comment type="subcellular location">
    <subcellularLocation>
        <location evidence="1">Nucleus</location>
    </subcellularLocation>
</comment>
<feature type="region of interest" description="Disordered" evidence="17">
    <location>
        <begin position="323"/>
        <end position="358"/>
    </location>
</feature>
<dbReference type="InterPro" id="IPR036427">
    <property type="entry name" value="Bromodomain-like_sf"/>
</dbReference>
<dbReference type="InterPro" id="IPR011011">
    <property type="entry name" value="Znf_FYVE_PHD"/>
</dbReference>
<dbReference type="GO" id="GO:0008270">
    <property type="term" value="F:zinc ion binding"/>
    <property type="evidence" value="ECO:0007669"/>
    <property type="project" value="UniProtKB-KW"/>
</dbReference>
<evidence type="ECO:0000256" key="13">
    <source>
        <dbReference type="ARBA" id="ARBA00047583"/>
    </source>
</evidence>
<keyword evidence="4" id="KW-0808">Transferase</keyword>
<dbReference type="SMART" id="SM00297">
    <property type="entry name" value="BROMO"/>
    <property type="match status" value="1"/>
</dbReference>
<evidence type="ECO:0000259" key="19">
    <source>
        <dbReference type="PROSITE" id="PS50016"/>
    </source>
</evidence>
<dbReference type="PANTHER" id="PTHR45814:SF2">
    <property type="entry name" value="HISTONE-LYSINE N-METHYLTRANSFERASE SETD1"/>
    <property type="match status" value="1"/>
</dbReference>
<dbReference type="GO" id="GO:0032259">
    <property type="term" value="P:methylation"/>
    <property type="evidence" value="ECO:0007669"/>
    <property type="project" value="UniProtKB-KW"/>
</dbReference>
<keyword evidence="11" id="KW-0539">Nucleus</keyword>
<evidence type="ECO:0000256" key="4">
    <source>
        <dbReference type="ARBA" id="ARBA00022679"/>
    </source>
</evidence>
<feature type="compositionally biased region" description="Basic and acidic residues" evidence="17">
    <location>
        <begin position="92"/>
        <end position="101"/>
    </location>
</feature>
<evidence type="ECO:0000259" key="21">
    <source>
        <dbReference type="PROSITE" id="PS50868"/>
    </source>
</evidence>
<evidence type="ECO:0000256" key="2">
    <source>
        <dbReference type="ARBA" id="ARBA00012182"/>
    </source>
</evidence>
<evidence type="ECO:0000256" key="7">
    <source>
        <dbReference type="ARBA" id="ARBA00022771"/>
    </source>
</evidence>
<dbReference type="SMART" id="SM00249">
    <property type="entry name" value="PHD"/>
    <property type="match status" value="1"/>
</dbReference>
<name>A0ABD3QCT3_9STRA</name>
<dbReference type="Gene3D" id="3.30.40.10">
    <property type="entry name" value="Zinc/RING finger domain, C3HC4 (zinc finger)"/>
    <property type="match status" value="1"/>
</dbReference>
<evidence type="ECO:0000259" key="18">
    <source>
        <dbReference type="PROSITE" id="PS50014"/>
    </source>
</evidence>
<dbReference type="PROSITE" id="PS50280">
    <property type="entry name" value="SET"/>
    <property type="match status" value="1"/>
</dbReference>
<keyword evidence="8" id="KW-0862">Zinc</keyword>
<dbReference type="PROSITE" id="PS01359">
    <property type="entry name" value="ZF_PHD_1"/>
    <property type="match status" value="1"/>
</dbReference>
<keyword evidence="3" id="KW-0489">Methyltransferase</keyword>
<dbReference type="InterPro" id="IPR003616">
    <property type="entry name" value="Post-SET_dom"/>
</dbReference>
<dbReference type="PROSITE" id="PS50016">
    <property type="entry name" value="ZF_PHD_2"/>
    <property type="match status" value="1"/>
</dbReference>
<dbReference type="SMART" id="SM00317">
    <property type="entry name" value="SET"/>
    <property type="match status" value="1"/>
</dbReference>
<comment type="catalytic activity">
    <reaction evidence="13">
        <text>N(6)-methyl-L-lysyl(4)-[histone H3] + S-adenosyl-L-methionine = N(6),N(6)-dimethyl-L-lysyl(4)-[histone H3] + S-adenosyl-L-homocysteine + H(+)</text>
        <dbReference type="Rhea" id="RHEA:60268"/>
        <dbReference type="Rhea" id="RHEA-COMP:15540"/>
        <dbReference type="Rhea" id="RHEA-COMP:15543"/>
        <dbReference type="ChEBI" id="CHEBI:15378"/>
        <dbReference type="ChEBI" id="CHEBI:57856"/>
        <dbReference type="ChEBI" id="CHEBI:59789"/>
        <dbReference type="ChEBI" id="CHEBI:61929"/>
        <dbReference type="ChEBI" id="CHEBI:61976"/>
    </reaction>
</comment>
<evidence type="ECO:0000259" key="20">
    <source>
        <dbReference type="PROSITE" id="PS50280"/>
    </source>
</evidence>
<keyword evidence="7 16" id="KW-0863">Zinc-finger</keyword>
<evidence type="ECO:0000313" key="23">
    <source>
        <dbReference type="Proteomes" id="UP001516023"/>
    </source>
</evidence>
<dbReference type="SUPFAM" id="SSF47370">
    <property type="entry name" value="Bromodomain"/>
    <property type="match status" value="1"/>
</dbReference>
<feature type="compositionally biased region" description="Basic and acidic residues" evidence="17">
    <location>
        <begin position="169"/>
        <end position="184"/>
    </location>
</feature>
<dbReference type="Pfam" id="PF00856">
    <property type="entry name" value="SET"/>
    <property type="match status" value="1"/>
</dbReference>
<dbReference type="InterPro" id="IPR019787">
    <property type="entry name" value="Znf_PHD-finger"/>
</dbReference>
<dbReference type="InterPro" id="IPR044570">
    <property type="entry name" value="Set1-like"/>
</dbReference>
<gene>
    <name evidence="22" type="ORF">HJC23_005738</name>
</gene>
<dbReference type="Proteomes" id="UP001516023">
    <property type="component" value="Unassembled WGS sequence"/>
</dbReference>
<dbReference type="Gene3D" id="2.170.270.10">
    <property type="entry name" value="SET domain"/>
    <property type="match status" value="1"/>
</dbReference>
<feature type="region of interest" description="Disordered" evidence="17">
    <location>
        <begin position="36"/>
        <end position="119"/>
    </location>
</feature>
<dbReference type="SUPFAM" id="SSF57903">
    <property type="entry name" value="FYVE/PHD zinc finger"/>
    <property type="match status" value="1"/>
</dbReference>
<comment type="catalytic activity">
    <reaction evidence="14">
        <text>N(6),N(6)-dimethyl-L-lysyl(4)-[histone H3] + S-adenosyl-L-methionine = N(6),N(6),N(6)-trimethyl-L-lysyl(4)-[histone H3] + S-adenosyl-L-homocysteine + H(+)</text>
        <dbReference type="Rhea" id="RHEA:60272"/>
        <dbReference type="Rhea" id="RHEA-COMP:15537"/>
        <dbReference type="Rhea" id="RHEA-COMP:15540"/>
        <dbReference type="ChEBI" id="CHEBI:15378"/>
        <dbReference type="ChEBI" id="CHEBI:57856"/>
        <dbReference type="ChEBI" id="CHEBI:59789"/>
        <dbReference type="ChEBI" id="CHEBI:61961"/>
        <dbReference type="ChEBI" id="CHEBI:61976"/>
    </reaction>
</comment>
<dbReference type="GO" id="GO:0140999">
    <property type="term" value="F:histone H3K4 trimethyltransferase activity"/>
    <property type="evidence" value="ECO:0007669"/>
    <property type="project" value="UniProtKB-EC"/>
</dbReference>
<dbReference type="InterPro" id="IPR019786">
    <property type="entry name" value="Zinc_finger_PHD-type_CS"/>
</dbReference>
<feature type="domain" description="PHD-type" evidence="19">
    <location>
        <begin position="267"/>
        <end position="318"/>
    </location>
</feature>
<evidence type="ECO:0000256" key="14">
    <source>
        <dbReference type="ARBA" id="ARBA00049129"/>
    </source>
</evidence>
<feature type="compositionally biased region" description="Basic residues" evidence="17">
    <location>
        <begin position="323"/>
        <end position="337"/>
    </location>
</feature>
<organism evidence="22 23">
    <name type="scientific">Cyclotella cryptica</name>
    <dbReference type="NCBI Taxonomy" id="29204"/>
    <lineage>
        <taxon>Eukaryota</taxon>
        <taxon>Sar</taxon>
        <taxon>Stramenopiles</taxon>
        <taxon>Ochrophyta</taxon>
        <taxon>Bacillariophyta</taxon>
        <taxon>Coscinodiscophyceae</taxon>
        <taxon>Thalassiosirophycidae</taxon>
        <taxon>Stephanodiscales</taxon>
        <taxon>Stephanodiscaceae</taxon>
        <taxon>Cyclotella</taxon>
    </lineage>
</organism>
<feature type="compositionally biased region" description="Gly residues" evidence="17">
    <location>
        <begin position="452"/>
        <end position="476"/>
    </location>
</feature>
<evidence type="ECO:0000256" key="6">
    <source>
        <dbReference type="ARBA" id="ARBA00022723"/>
    </source>
</evidence>
<evidence type="ECO:0000256" key="9">
    <source>
        <dbReference type="ARBA" id="ARBA00022853"/>
    </source>
</evidence>
<keyword evidence="6" id="KW-0479">Metal-binding</keyword>
<evidence type="ECO:0000256" key="5">
    <source>
        <dbReference type="ARBA" id="ARBA00022691"/>
    </source>
</evidence>
<dbReference type="EC" id="2.1.1.354" evidence="2"/>
<dbReference type="PANTHER" id="PTHR45814">
    <property type="entry name" value="HISTONE-LYSINE N-METHYLTRANSFERASE SETD1"/>
    <property type="match status" value="1"/>
</dbReference>
<dbReference type="SMART" id="SM00508">
    <property type="entry name" value="PostSET"/>
    <property type="match status" value="1"/>
</dbReference>
<dbReference type="Pfam" id="PF00628">
    <property type="entry name" value="PHD"/>
    <property type="match status" value="1"/>
</dbReference>
<sequence>MFVTKPQSAATRYQITKLAPVFPNSTPAAMPPRRALPIRFRLENNPSESPVGGFGEGGAPVPPATSGGTSGDSPIAADSTLGSRSECQAPTKENHAGKEGKGFYNTNGISSSGSISAKDREVLPEPDAKSHMHDVMEDILVAIVKGRRVCVRLKLNVTKLEAHSRAGIAETKEAGEDKEAPDARPKRKRNNLYSSLSPAVMRATEEERAKTYSEAPQLLRRQPKTSLFPAASLDPKDVHPAVLDAETAAQASGGKVPQEYLGYDGNLFYCRVCLGVGEVVCCDNCPSVFHPACIPKGLSKTSLDNDDDPWYCPECVENGMHGKSIHQPKKKRKNLKIRHPDDEKQDIMQPSPPRRNKKRCRTCSKKAVENFPLVECSGEKCISLIHFPGCPDRVQEDDYVYVHPTIGPLCSLCRCEVLRDESRNDRKIEHESDGGNAPLQIGQEKVKSGRSAGRGGGKGGRGSGKGGRGQVSNGGRGSHKNNSPPKEHGHPPDPSEALASSGYQAPYIEYDGDDVGPESLAIVEKPTESIPAFFFFLINNRHAIEKSLHRKSRLFRGMPKGLSRNEKVAEEGAATWLGLTDQERRAWIDVAINDFQDRVVAWKEKEAIDAMMQGIDGEHDNDRKRPNVEPDVSSVVLTSEDERHATDSRVRMLQFSTLQANPAKTSLKESNNSVLLELLNDIRFQPIPLLTVFRVEEELVSKQSDRTVEQFAVQGPTKTSVGDECMGCVRGWNHFCPVLKCSVPSSAYRAGLQPPASSFSATRIGLGLEPSFYANQGDITPAGSAKGHDNIAKFCPNYQPRRSRYLTDPSVRRDVATTLIEDAIATKSLLPVIDEHYNTNSIDFDSSSELSLRRGQKRPSDPEVITNGCNIGKRRYKCSHCSKVQSNPFGCISCRREKLVKELASRDCISPSATTPECLKSNKSLSASHNYDEVHLKPMPIMLRQTHIEDVDESKDRPRRDGQIKIGKVLIKKSWTPNAILPLVPKGLPTPKRPNDVSALLSESDDSSSVVSATSCSLGSGCGDGICVKVSAIDGMDFQDNFQASINSNVATDAHDLRKTRRPFVDSESHINRQLVAMKHKESANDLSRKCLSIACSGILIGMIRRDPLRLFAKPAPFAMEEYHKVIKDPIDFQTMRQKLFSNEYATLGSFINDAKRLCINACVFNSADSLYAKTAKFIYDSLVVMARRAQDWIAILKNTHASSFIANDDGDGGGTMDIFKEVESMWPGAVALLKNGSWLEEEAQSDFTRTKENEMAYYGALAIRRAAIAACESLAPVFDTGRFHRPLCKRSHIEDQILREKIDSAVSLVHGTVQLKEHPDWREETLLKVLKVVQRHRVEMRNSSETGCARCDNIQSERGRTKALPMLRSNANNMTATTKPRVSTSRSYQSTGLASRNARNTASPEKLESVARVACEAMVSLKGSGIHGWGLFSDHPFEKGDIVAEYLGEYISNAVADAREKYYHERRIQDYQFRISDSVIIDATLKGGYARYINHSCSPNCVAKIIEGDPPYEHLKRVIIVAERDIEATEELTYDYHFPLETDLENRVPCNCKSRHCRGFMNWDIPEKMKHKPREGNEMKNGNKR</sequence>
<evidence type="ECO:0000256" key="17">
    <source>
        <dbReference type="SAM" id="MobiDB-lite"/>
    </source>
</evidence>
<evidence type="ECO:0000256" key="15">
    <source>
        <dbReference type="PROSITE-ProRule" id="PRU00035"/>
    </source>
</evidence>
<evidence type="ECO:0000256" key="11">
    <source>
        <dbReference type="ARBA" id="ARBA00023242"/>
    </source>
</evidence>
<dbReference type="InterPro" id="IPR001487">
    <property type="entry name" value="Bromodomain"/>
</dbReference>
<comment type="catalytic activity">
    <reaction evidence="12">
        <text>L-lysyl(4)-[histone H3] + 3 S-adenosyl-L-methionine = N(6),N(6),N(6)-trimethyl-L-lysyl(4)-[histone H3] + 3 S-adenosyl-L-homocysteine + 3 H(+)</text>
        <dbReference type="Rhea" id="RHEA:60260"/>
        <dbReference type="Rhea" id="RHEA-COMP:15537"/>
        <dbReference type="Rhea" id="RHEA-COMP:15547"/>
        <dbReference type="ChEBI" id="CHEBI:15378"/>
        <dbReference type="ChEBI" id="CHEBI:29969"/>
        <dbReference type="ChEBI" id="CHEBI:57856"/>
        <dbReference type="ChEBI" id="CHEBI:59789"/>
        <dbReference type="ChEBI" id="CHEBI:61961"/>
        <dbReference type="EC" id="2.1.1.354"/>
    </reaction>
</comment>
<feature type="region of interest" description="Disordered" evidence="17">
    <location>
        <begin position="426"/>
        <end position="499"/>
    </location>
</feature>
<dbReference type="InterPro" id="IPR046341">
    <property type="entry name" value="SET_dom_sf"/>
</dbReference>
<comment type="caution">
    <text evidence="22">The sequence shown here is derived from an EMBL/GenBank/DDBJ whole genome shotgun (WGS) entry which is preliminary data.</text>
</comment>
<dbReference type="SUPFAM" id="SSF82199">
    <property type="entry name" value="SET domain"/>
    <property type="match status" value="1"/>
</dbReference>
<keyword evidence="9" id="KW-0156">Chromatin regulator</keyword>
<dbReference type="CDD" id="cd10518">
    <property type="entry name" value="SET_SETD1-like"/>
    <property type="match status" value="1"/>
</dbReference>
<feature type="region of interest" description="Disordered" evidence="17">
    <location>
        <begin position="1377"/>
        <end position="1404"/>
    </location>
</feature>
<evidence type="ECO:0000256" key="12">
    <source>
        <dbReference type="ARBA" id="ARBA00047571"/>
    </source>
</evidence>
<feature type="region of interest" description="Disordered" evidence="17">
    <location>
        <begin position="169"/>
        <end position="194"/>
    </location>
</feature>
<keyword evidence="23" id="KW-1185">Reference proteome</keyword>
<dbReference type="EMBL" id="JABMIG020000048">
    <property type="protein sequence ID" value="KAL3798177.1"/>
    <property type="molecule type" value="Genomic_DNA"/>
</dbReference>
<proteinExistence type="predicted"/>
<evidence type="ECO:0000256" key="16">
    <source>
        <dbReference type="PROSITE-ProRule" id="PRU00146"/>
    </source>
</evidence>
<keyword evidence="5" id="KW-0949">S-adenosyl-L-methionine</keyword>
<dbReference type="Gene3D" id="1.20.920.10">
    <property type="entry name" value="Bromodomain-like"/>
    <property type="match status" value="1"/>
</dbReference>
<protein>
    <recommendedName>
        <fullName evidence="2">[histone H3]-lysine(4) N-trimethyltransferase</fullName>
        <ecNumber evidence="2">2.1.1.354</ecNumber>
    </recommendedName>
</protein>
<dbReference type="PROSITE" id="PS50868">
    <property type="entry name" value="POST_SET"/>
    <property type="match status" value="1"/>
</dbReference>
<evidence type="ECO:0000256" key="1">
    <source>
        <dbReference type="ARBA" id="ARBA00004123"/>
    </source>
</evidence>
<dbReference type="PRINTS" id="PR00503">
    <property type="entry name" value="BROMODOMAIN"/>
</dbReference>
<feature type="domain" description="Bromo" evidence="18">
    <location>
        <begin position="1120"/>
        <end position="1173"/>
    </location>
</feature>
<dbReference type="GO" id="GO:0005634">
    <property type="term" value="C:nucleus"/>
    <property type="evidence" value="ECO:0007669"/>
    <property type="project" value="UniProtKB-SubCell"/>
</dbReference>
<dbReference type="Pfam" id="PF00439">
    <property type="entry name" value="Bromodomain"/>
    <property type="match status" value="1"/>
</dbReference>
<accession>A0ABD3QCT3</accession>
<dbReference type="PROSITE" id="PS50014">
    <property type="entry name" value="BROMODOMAIN_2"/>
    <property type="match status" value="1"/>
</dbReference>
<evidence type="ECO:0000256" key="10">
    <source>
        <dbReference type="ARBA" id="ARBA00023117"/>
    </source>
</evidence>
<keyword evidence="10 15" id="KW-0103">Bromodomain</keyword>
<feature type="domain" description="Post-SET" evidence="21">
    <location>
        <begin position="1547"/>
        <end position="1563"/>
    </location>
</feature>